<dbReference type="OrthoDB" id="10004867at2"/>
<organism evidence="2 3">
    <name type="scientific">Suttonella indologenes</name>
    <dbReference type="NCBI Taxonomy" id="13276"/>
    <lineage>
        <taxon>Bacteria</taxon>
        <taxon>Pseudomonadati</taxon>
        <taxon>Pseudomonadota</taxon>
        <taxon>Gammaproteobacteria</taxon>
        <taxon>Cardiobacteriales</taxon>
        <taxon>Cardiobacteriaceae</taxon>
        <taxon>Suttonella</taxon>
    </lineage>
</organism>
<dbReference type="Proteomes" id="UP000254575">
    <property type="component" value="Unassembled WGS sequence"/>
</dbReference>
<protein>
    <submittedName>
        <fullName evidence="2">Integrative conjugative element protein, RAQPRD family</fullName>
    </submittedName>
</protein>
<dbReference type="Pfam" id="PF09686">
    <property type="entry name" value="Plasmid_RAQPRD"/>
    <property type="match status" value="1"/>
</dbReference>
<dbReference type="InterPro" id="IPR019110">
    <property type="entry name" value="Uncharacterised_RAQPRD"/>
</dbReference>
<evidence type="ECO:0000313" key="2">
    <source>
        <dbReference type="EMBL" id="SUO90282.1"/>
    </source>
</evidence>
<gene>
    <name evidence="2" type="ORF">NCTC10717_00069</name>
</gene>
<sequence length="103" mass="11852">MRILLKNLLLIACCLSQTQAFADERSDIAALLRELEYLRERVEAMAQKNSENTAKIRFNYRALLEQMQVTENGIRAYLNAQIDTIHLTPPKPVDSSLYGVRRN</sequence>
<evidence type="ECO:0000313" key="3">
    <source>
        <dbReference type="Proteomes" id="UP000254575"/>
    </source>
</evidence>
<name>A0A380MJH8_9GAMM</name>
<proteinExistence type="predicted"/>
<keyword evidence="1" id="KW-0732">Signal</keyword>
<dbReference type="RefSeq" id="WP_115217406.1">
    <property type="nucleotide sequence ID" value="NZ_UHIA01000002.1"/>
</dbReference>
<evidence type="ECO:0000256" key="1">
    <source>
        <dbReference type="SAM" id="SignalP"/>
    </source>
</evidence>
<accession>A0A380MJH8</accession>
<feature type="chain" id="PRO_5016582358" evidence="1">
    <location>
        <begin position="23"/>
        <end position="103"/>
    </location>
</feature>
<feature type="signal peptide" evidence="1">
    <location>
        <begin position="1"/>
        <end position="22"/>
    </location>
</feature>
<keyword evidence="3" id="KW-1185">Reference proteome</keyword>
<dbReference type="AlphaFoldDB" id="A0A380MJH8"/>
<reference evidence="2 3" key="1">
    <citation type="submission" date="2018-06" db="EMBL/GenBank/DDBJ databases">
        <authorList>
            <consortium name="Pathogen Informatics"/>
            <person name="Doyle S."/>
        </authorList>
    </citation>
    <scope>NUCLEOTIDE SEQUENCE [LARGE SCALE GENOMIC DNA]</scope>
    <source>
        <strain evidence="2 3">NCTC10717</strain>
    </source>
</reference>
<dbReference type="EMBL" id="UHIA01000002">
    <property type="protein sequence ID" value="SUO90282.1"/>
    <property type="molecule type" value="Genomic_DNA"/>
</dbReference>